<reference evidence="11 12" key="2">
    <citation type="journal article" date="2019" name="G3 (Bethesda)">
        <title>Hybrid Assembly of the Genome of the Entomopathogenic Nematode Steinernema carpocapsae Identifies the X-Chromosome.</title>
        <authorList>
            <person name="Serra L."/>
            <person name="Macchietto M."/>
            <person name="Macias-Munoz A."/>
            <person name="McGill C.J."/>
            <person name="Rodriguez I.M."/>
            <person name="Rodriguez B."/>
            <person name="Murad R."/>
            <person name="Mortazavi A."/>
        </authorList>
    </citation>
    <scope>NUCLEOTIDE SEQUENCE [LARGE SCALE GENOMIC DNA]</scope>
    <source>
        <strain evidence="11 12">ALL</strain>
    </source>
</reference>
<comment type="subcellular location">
    <subcellularLocation>
        <location evidence="1">Mitochondrion outer membrane</location>
        <topology evidence="1">Single-pass membrane protein</topology>
    </subcellularLocation>
</comment>
<evidence type="ECO:0000256" key="4">
    <source>
        <dbReference type="ARBA" id="ARBA00022787"/>
    </source>
</evidence>
<protein>
    <recommendedName>
        <fullName evidence="13">Mitochondrial import receptor subunit TOM70</fullName>
    </recommendedName>
</protein>
<evidence type="ECO:0000256" key="5">
    <source>
        <dbReference type="ARBA" id="ARBA00022803"/>
    </source>
</evidence>
<dbReference type="SMART" id="SM00028">
    <property type="entry name" value="TPR"/>
    <property type="match status" value="5"/>
</dbReference>
<evidence type="ECO:0000256" key="1">
    <source>
        <dbReference type="ARBA" id="ARBA00004572"/>
    </source>
</evidence>
<keyword evidence="3" id="KW-0677">Repeat</keyword>
<dbReference type="STRING" id="34508.A0A4U8UT48"/>
<dbReference type="PROSITE" id="PS50005">
    <property type="entry name" value="TPR"/>
    <property type="match status" value="3"/>
</dbReference>
<keyword evidence="4" id="KW-1000">Mitochondrion outer membrane</keyword>
<reference evidence="11 12" key="1">
    <citation type="journal article" date="2015" name="Genome Biol.">
        <title>Comparative genomics of Steinernema reveals deeply conserved gene regulatory networks.</title>
        <authorList>
            <person name="Dillman A.R."/>
            <person name="Macchietto M."/>
            <person name="Porter C.F."/>
            <person name="Rogers A."/>
            <person name="Williams B."/>
            <person name="Antoshechkin I."/>
            <person name="Lee M.M."/>
            <person name="Goodwin Z."/>
            <person name="Lu X."/>
            <person name="Lewis E.E."/>
            <person name="Goodrich-Blair H."/>
            <person name="Stock S.P."/>
            <person name="Adams B.J."/>
            <person name="Sternberg P.W."/>
            <person name="Mortazavi A."/>
        </authorList>
    </citation>
    <scope>NUCLEOTIDE SEQUENCE [LARGE SCALE GENOMIC DNA]</scope>
    <source>
        <strain evidence="11 12">ALL</strain>
    </source>
</reference>
<dbReference type="PANTHER" id="PTHR46208">
    <property type="entry name" value="MITOCHONDRIAL IMPORT RECEPTOR SUBUNIT TOM70"/>
    <property type="match status" value="1"/>
</dbReference>
<evidence type="ECO:0000313" key="12">
    <source>
        <dbReference type="Proteomes" id="UP000298663"/>
    </source>
</evidence>
<evidence type="ECO:0000256" key="2">
    <source>
        <dbReference type="ARBA" id="ARBA00022692"/>
    </source>
</evidence>
<dbReference type="AlphaFoldDB" id="A0A4U8UT48"/>
<dbReference type="Gene3D" id="1.25.40.10">
    <property type="entry name" value="Tetratricopeptide repeat domain"/>
    <property type="match status" value="3"/>
</dbReference>
<dbReference type="GO" id="GO:0045039">
    <property type="term" value="P:protein insertion into mitochondrial inner membrane"/>
    <property type="evidence" value="ECO:0007669"/>
    <property type="project" value="TreeGrafter"/>
</dbReference>
<dbReference type="PANTHER" id="PTHR46208:SF1">
    <property type="entry name" value="MITOCHONDRIAL IMPORT RECEPTOR SUBUNIT TOM70"/>
    <property type="match status" value="1"/>
</dbReference>
<dbReference type="Proteomes" id="UP000298663">
    <property type="component" value="Chromosome X"/>
</dbReference>
<dbReference type="InterPro" id="IPR011990">
    <property type="entry name" value="TPR-like_helical_dom_sf"/>
</dbReference>
<keyword evidence="8" id="KW-0472">Membrane</keyword>
<name>A0A4U8UT48_STECR</name>
<evidence type="ECO:0000256" key="10">
    <source>
        <dbReference type="PROSITE-ProRule" id="PRU00339"/>
    </source>
</evidence>
<feature type="repeat" description="TPR" evidence="10">
    <location>
        <begin position="50"/>
        <end position="83"/>
    </location>
</feature>
<comment type="similarity">
    <text evidence="9">Belongs to the Tom70 family.</text>
</comment>
<evidence type="ECO:0000256" key="8">
    <source>
        <dbReference type="ARBA" id="ARBA00023136"/>
    </source>
</evidence>
<organism evidence="11 12">
    <name type="scientific">Steinernema carpocapsae</name>
    <name type="common">Entomopathogenic nematode</name>
    <dbReference type="NCBI Taxonomy" id="34508"/>
    <lineage>
        <taxon>Eukaryota</taxon>
        <taxon>Metazoa</taxon>
        <taxon>Ecdysozoa</taxon>
        <taxon>Nematoda</taxon>
        <taxon>Chromadorea</taxon>
        <taxon>Rhabditida</taxon>
        <taxon>Tylenchina</taxon>
        <taxon>Panagrolaimomorpha</taxon>
        <taxon>Strongyloidoidea</taxon>
        <taxon>Steinernematidae</taxon>
        <taxon>Steinernema</taxon>
    </lineage>
</organism>
<dbReference type="OrthoDB" id="5817049at2759"/>
<keyword evidence="12" id="KW-1185">Reference proteome</keyword>
<keyword evidence="2" id="KW-0812">Transmembrane</keyword>
<sequence length="555" mass="62399">MDVNNISSGTSWGTVSKAVGVASAIGIGGGIGYYLYKKHTAEGAKEECDPETLKAQGNALFKEKKYEEALAKFQKAIAFNEKSNNLKAVCYQNMGAVYEYMGDLKLCVAACSKAIEVDVRYSKAYIRRAKAYKALKCVDESLQDEMMCSYLLKDQKYVSIDHIVFKTMEAFNHKLDLYTNRRVPISPTTIDIWALYTFTEDPVVGLMKRASPDDEHERLFAECYEKIKAHEVNSLLDMVLPETENSSSPLYFHVLLFAARLYNYHGDLQKSEEYLKKFDEEISDGESTLSEETKRAIIVSALLLRVVNSVDPADQAEFLRKAKETDTNNCDIYMTEGLSAMDMHDFRKVAESFAKAFEKNPDHQPARAHLVFSQAMLALMNNDMSAVNTSIMTLDKMAGDLTDTYPYINILAGRLYLSCGAVKEAEKFLAVAKAKMPHLGLAHFMHALASSEEDTSLNMDDVAKSAKVLNKIIEIDQFFAPPYTLLSKVYLKHEQYDLAMDALNQALMVSSTHQDYGSAFVDRLVLQQSFNIANNLNIPRKDVVGFLVLQCQWLK</sequence>
<evidence type="ECO:0000256" key="3">
    <source>
        <dbReference type="ARBA" id="ARBA00022737"/>
    </source>
</evidence>
<accession>A0A4U8UT48</accession>
<dbReference type="Pfam" id="PF07719">
    <property type="entry name" value="TPR_2"/>
    <property type="match status" value="1"/>
</dbReference>
<dbReference type="EMBL" id="CM016762">
    <property type="protein sequence ID" value="TMS36401.1"/>
    <property type="molecule type" value="Genomic_DNA"/>
</dbReference>
<dbReference type="GO" id="GO:0030150">
    <property type="term" value="P:protein import into mitochondrial matrix"/>
    <property type="evidence" value="ECO:0007669"/>
    <property type="project" value="TreeGrafter"/>
</dbReference>
<dbReference type="EMBL" id="AZBU02000001">
    <property type="protein sequence ID" value="TMS36401.1"/>
    <property type="molecule type" value="Genomic_DNA"/>
</dbReference>
<dbReference type="InterPro" id="IPR019734">
    <property type="entry name" value="TPR_rpt"/>
</dbReference>
<dbReference type="GO" id="GO:0030943">
    <property type="term" value="F:mitochondrion targeting sequence binding"/>
    <property type="evidence" value="ECO:0007669"/>
    <property type="project" value="TreeGrafter"/>
</dbReference>
<feature type="repeat" description="TPR" evidence="10">
    <location>
        <begin position="480"/>
        <end position="513"/>
    </location>
</feature>
<proteinExistence type="inferred from homology"/>
<evidence type="ECO:0000256" key="6">
    <source>
        <dbReference type="ARBA" id="ARBA00022989"/>
    </source>
</evidence>
<keyword evidence="6" id="KW-1133">Transmembrane helix</keyword>
<evidence type="ECO:0000256" key="7">
    <source>
        <dbReference type="ARBA" id="ARBA00023128"/>
    </source>
</evidence>
<dbReference type="GO" id="GO:0005741">
    <property type="term" value="C:mitochondrial outer membrane"/>
    <property type="evidence" value="ECO:0007669"/>
    <property type="project" value="UniProtKB-SubCell"/>
</dbReference>
<gene>
    <name evidence="11" type="ORF">L596_003574</name>
</gene>
<keyword evidence="7" id="KW-0496">Mitochondrion</keyword>
<comment type="caution">
    <text evidence="11">The sequence shown here is derived from an EMBL/GenBank/DDBJ whole genome shotgun (WGS) entry which is preliminary data.</text>
</comment>
<dbReference type="InterPro" id="IPR013105">
    <property type="entry name" value="TPR_2"/>
</dbReference>
<dbReference type="GO" id="GO:0008320">
    <property type="term" value="F:protein transmembrane transporter activity"/>
    <property type="evidence" value="ECO:0007669"/>
    <property type="project" value="TreeGrafter"/>
</dbReference>
<evidence type="ECO:0000256" key="9">
    <source>
        <dbReference type="ARBA" id="ARBA00038030"/>
    </source>
</evidence>
<keyword evidence="5 10" id="KW-0802">TPR repeat</keyword>
<feature type="repeat" description="TPR" evidence="10">
    <location>
        <begin position="330"/>
        <end position="363"/>
    </location>
</feature>
<dbReference type="Pfam" id="PF13181">
    <property type="entry name" value="TPR_8"/>
    <property type="match status" value="2"/>
</dbReference>
<dbReference type="SUPFAM" id="SSF48452">
    <property type="entry name" value="TPR-like"/>
    <property type="match status" value="2"/>
</dbReference>
<evidence type="ECO:0008006" key="13">
    <source>
        <dbReference type="Google" id="ProtNLM"/>
    </source>
</evidence>
<evidence type="ECO:0000313" key="11">
    <source>
        <dbReference type="EMBL" id="TMS36401.1"/>
    </source>
</evidence>